<dbReference type="SUPFAM" id="SSF48150">
    <property type="entry name" value="DNA-glycosylase"/>
    <property type="match status" value="1"/>
</dbReference>
<keyword evidence="12" id="KW-1185">Reference proteome</keyword>
<dbReference type="EC" id="4.2.99.18" evidence="2"/>
<evidence type="ECO:0000256" key="4">
    <source>
        <dbReference type="ARBA" id="ARBA00022801"/>
    </source>
</evidence>
<evidence type="ECO:0000256" key="7">
    <source>
        <dbReference type="ARBA" id="ARBA00023295"/>
    </source>
</evidence>
<dbReference type="SMART" id="SM00478">
    <property type="entry name" value="ENDO3c"/>
    <property type="match status" value="1"/>
</dbReference>
<dbReference type="VEuPathDB" id="FungiDB:AAP_04855"/>
<dbReference type="GO" id="GO:0140078">
    <property type="term" value="F:class I DNA-(apurinic or apyrimidinic site) endonuclease activity"/>
    <property type="evidence" value="ECO:0007669"/>
    <property type="project" value="UniProtKB-EC"/>
</dbReference>
<dbReference type="GO" id="GO:0005634">
    <property type="term" value="C:nucleus"/>
    <property type="evidence" value="ECO:0007669"/>
    <property type="project" value="TreeGrafter"/>
</dbReference>
<reference evidence="11 12" key="1">
    <citation type="journal article" date="2016" name="Genome Biol. Evol.">
        <title>Divergent and convergent evolution of fungal pathogenicity.</title>
        <authorList>
            <person name="Shang Y."/>
            <person name="Xiao G."/>
            <person name="Zheng P."/>
            <person name="Cen K."/>
            <person name="Zhan S."/>
            <person name="Wang C."/>
        </authorList>
    </citation>
    <scope>NUCLEOTIDE SEQUENCE [LARGE SCALE GENOMIC DNA]</scope>
    <source>
        <strain evidence="11 12">ARSEF 7405</strain>
    </source>
</reference>
<dbReference type="InterPro" id="IPR003265">
    <property type="entry name" value="HhH-GPD_domain"/>
</dbReference>
<dbReference type="SUPFAM" id="SSF55945">
    <property type="entry name" value="TATA-box binding protein-like"/>
    <property type="match status" value="1"/>
</dbReference>
<evidence type="ECO:0000256" key="8">
    <source>
        <dbReference type="ARBA" id="ARBA00044632"/>
    </source>
</evidence>
<dbReference type="Proteomes" id="UP000242877">
    <property type="component" value="Unassembled WGS sequence"/>
</dbReference>
<dbReference type="Gene3D" id="1.10.340.30">
    <property type="entry name" value="Hypothetical protein, domain 2"/>
    <property type="match status" value="1"/>
</dbReference>
<proteinExistence type="inferred from homology"/>
<dbReference type="PANTHER" id="PTHR10242:SF2">
    <property type="entry name" value="N-GLYCOSYLASE_DNA LYASE"/>
    <property type="match status" value="1"/>
</dbReference>
<dbReference type="CDD" id="cd00056">
    <property type="entry name" value="ENDO3c"/>
    <property type="match status" value="1"/>
</dbReference>
<evidence type="ECO:0000256" key="1">
    <source>
        <dbReference type="ARBA" id="ARBA00010679"/>
    </source>
</evidence>
<evidence type="ECO:0000256" key="5">
    <source>
        <dbReference type="ARBA" id="ARBA00023204"/>
    </source>
</evidence>
<evidence type="ECO:0000313" key="12">
    <source>
        <dbReference type="Proteomes" id="UP000242877"/>
    </source>
</evidence>
<dbReference type="GO" id="GO:0003684">
    <property type="term" value="F:damaged DNA binding"/>
    <property type="evidence" value="ECO:0007669"/>
    <property type="project" value="InterPro"/>
</dbReference>
<keyword evidence="4" id="KW-0378">Hydrolase</keyword>
<sequence length="290" mass="32655">MVVFTEWKRLSVDLAELSINTVLRCGQSFRWRASAEDEWSCVLNGRIVSLRQDLKHLQFRAGFPSESSESSATVSNSTSTPGVYPREDDTEALLRHYFALDIDLSALYQEWSTRDANFREKAPQFTGIRILRQDAWETLVSFICSSNNNIGRISQMVEKLCISYGPFIGYLGDQAYHDFPPPEKLTDKGVEARLRELGFGYRAKYIYQTAQMIVNNHNKDWLASLSNPESPPYGVMPSDGGPMHPEGREGYRKAHEELVGLHGVGPKVADCVCLMGLGWSEAVPIDTHGW</sequence>
<gene>
    <name evidence="11" type="ORF">AAP_04855</name>
</gene>
<evidence type="ECO:0000259" key="10">
    <source>
        <dbReference type="SMART" id="SM00478"/>
    </source>
</evidence>
<dbReference type="GO" id="GO:0006285">
    <property type="term" value="P:base-excision repair, AP site formation"/>
    <property type="evidence" value="ECO:0007669"/>
    <property type="project" value="TreeGrafter"/>
</dbReference>
<keyword evidence="3" id="KW-0227">DNA damage</keyword>
<keyword evidence="5" id="KW-0234">DNA repair</keyword>
<dbReference type="InterPro" id="IPR052054">
    <property type="entry name" value="Oxidative_DNA_repair_enzyme"/>
</dbReference>
<evidence type="ECO:0000256" key="9">
    <source>
        <dbReference type="SAM" id="MobiDB-lite"/>
    </source>
</evidence>
<dbReference type="GO" id="GO:0034039">
    <property type="term" value="F:8-oxo-7,8-dihydroguanine DNA N-glycosylase activity"/>
    <property type="evidence" value="ECO:0007669"/>
    <property type="project" value="TreeGrafter"/>
</dbReference>
<feature type="domain" description="HhH-GPD" evidence="10">
    <location>
        <begin position="144"/>
        <end position="290"/>
    </location>
</feature>
<dbReference type="Pfam" id="PF07934">
    <property type="entry name" value="OGG_N"/>
    <property type="match status" value="1"/>
</dbReference>
<accession>A0A167W8P6</accession>
<keyword evidence="6" id="KW-0456">Lyase</keyword>
<dbReference type="InterPro" id="IPR011257">
    <property type="entry name" value="DNA_glycosylase"/>
</dbReference>
<dbReference type="OrthoDB" id="238681at2759"/>
<feature type="region of interest" description="Disordered" evidence="9">
    <location>
        <begin position="65"/>
        <end position="85"/>
    </location>
</feature>
<feature type="compositionally biased region" description="Low complexity" evidence="9">
    <location>
        <begin position="65"/>
        <end position="80"/>
    </location>
</feature>
<protein>
    <recommendedName>
        <fullName evidence="2">DNA-(apurinic or apyrimidinic site) lyase</fullName>
        <ecNumber evidence="2">4.2.99.18</ecNumber>
    </recommendedName>
</protein>
<dbReference type="GO" id="GO:0006289">
    <property type="term" value="P:nucleotide-excision repair"/>
    <property type="evidence" value="ECO:0007669"/>
    <property type="project" value="InterPro"/>
</dbReference>
<dbReference type="Gene3D" id="3.30.310.40">
    <property type="match status" value="1"/>
</dbReference>
<dbReference type="AlphaFoldDB" id="A0A167W8P6"/>
<organism evidence="11 12">
    <name type="scientific">Ascosphaera apis ARSEF 7405</name>
    <dbReference type="NCBI Taxonomy" id="392613"/>
    <lineage>
        <taxon>Eukaryota</taxon>
        <taxon>Fungi</taxon>
        <taxon>Dikarya</taxon>
        <taxon>Ascomycota</taxon>
        <taxon>Pezizomycotina</taxon>
        <taxon>Eurotiomycetes</taxon>
        <taxon>Eurotiomycetidae</taxon>
        <taxon>Onygenales</taxon>
        <taxon>Ascosphaeraceae</taxon>
        <taxon>Ascosphaera</taxon>
    </lineage>
</organism>
<evidence type="ECO:0000313" key="11">
    <source>
        <dbReference type="EMBL" id="KZZ88532.1"/>
    </source>
</evidence>
<name>A0A167W8P6_9EURO</name>
<dbReference type="EMBL" id="AZGZ01000025">
    <property type="protein sequence ID" value="KZZ88532.1"/>
    <property type="molecule type" value="Genomic_DNA"/>
</dbReference>
<comment type="similarity">
    <text evidence="1">Belongs to the type-1 OGG1 family.</text>
</comment>
<evidence type="ECO:0000256" key="6">
    <source>
        <dbReference type="ARBA" id="ARBA00023239"/>
    </source>
</evidence>
<dbReference type="PANTHER" id="PTHR10242">
    <property type="entry name" value="8-OXOGUANINE DNA GLYCOSYLASE"/>
    <property type="match status" value="1"/>
</dbReference>
<evidence type="ECO:0000256" key="3">
    <source>
        <dbReference type="ARBA" id="ARBA00022763"/>
    </source>
</evidence>
<comment type="caution">
    <text evidence="11">The sequence shown here is derived from an EMBL/GenBank/DDBJ whole genome shotgun (WGS) entry which is preliminary data.</text>
</comment>
<dbReference type="Pfam" id="PF00730">
    <property type="entry name" value="HhH-GPD"/>
    <property type="match status" value="1"/>
</dbReference>
<keyword evidence="7" id="KW-0326">Glycosidase</keyword>
<comment type="catalytic activity">
    <reaction evidence="8">
        <text>2'-deoxyribonucleotide-(2'-deoxyribose 5'-phosphate)-2'-deoxyribonucleotide-DNA = a 3'-end 2'-deoxyribonucleotide-(2,3-dehydro-2,3-deoxyribose 5'-phosphate)-DNA + a 5'-end 5'-phospho-2'-deoxyribonucleoside-DNA + H(+)</text>
        <dbReference type="Rhea" id="RHEA:66592"/>
        <dbReference type="Rhea" id="RHEA-COMP:13180"/>
        <dbReference type="Rhea" id="RHEA-COMP:16897"/>
        <dbReference type="Rhea" id="RHEA-COMP:17067"/>
        <dbReference type="ChEBI" id="CHEBI:15378"/>
        <dbReference type="ChEBI" id="CHEBI:136412"/>
        <dbReference type="ChEBI" id="CHEBI:157695"/>
        <dbReference type="ChEBI" id="CHEBI:167181"/>
        <dbReference type="EC" id="4.2.99.18"/>
    </reaction>
</comment>
<evidence type="ECO:0000256" key="2">
    <source>
        <dbReference type="ARBA" id="ARBA00012720"/>
    </source>
</evidence>
<dbReference type="InterPro" id="IPR012904">
    <property type="entry name" value="OGG_N"/>
</dbReference>